<reference evidence="1" key="1">
    <citation type="submission" date="2018-11" db="EMBL/GenBank/DDBJ databases">
        <authorList>
            <person name="Grassa J C."/>
        </authorList>
    </citation>
    <scope>NUCLEOTIDE SEQUENCE [LARGE SCALE GENOMIC DNA]</scope>
</reference>
<dbReference type="Gramene" id="evm.model.09.1600">
    <property type="protein sequence ID" value="cds.evm.model.09.1600"/>
    <property type="gene ID" value="evm.TU.09.1600"/>
</dbReference>
<proteinExistence type="predicted"/>
<sequence>MQKFIQRMMDVAAETKVTDNVKMMALTSGLATESLLWGDLQRKKADTLTDFLIRAQGFINLEEAYTQAYGVLPASSTDVTNAQTTQMTTPSIYHHQLPSQLLRFMDQVLPCSHLHKLLFSGSELNKPDTVPLLDKQTKK</sequence>
<evidence type="ECO:0000313" key="2">
    <source>
        <dbReference type="Proteomes" id="UP000596661"/>
    </source>
</evidence>
<keyword evidence="2" id="KW-1185">Reference proteome</keyword>
<dbReference type="EMBL" id="UZAU01000772">
    <property type="status" value="NOT_ANNOTATED_CDS"/>
    <property type="molecule type" value="Genomic_DNA"/>
</dbReference>
<dbReference type="Proteomes" id="UP000596661">
    <property type="component" value="Chromosome 9"/>
</dbReference>
<name>A0A803QEY9_CANSA</name>
<dbReference type="AlphaFoldDB" id="A0A803QEY9"/>
<protein>
    <submittedName>
        <fullName evidence="1">Uncharacterized protein</fullName>
    </submittedName>
</protein>
<accession>A0A803QEY9</accession>
<reference evidence="1" key="2">
    <citation type="submission" date="2021-03" db="UniProtKB">
        <authorList>
            <consortium name="EnsemblPlants"/>
        </authorList>
    </citation>
    <scope>IDENTIFICATION</scope>
</reference>
<evidence type="ECO:0000313" key="1">
    <source>
        <dbReference type="EnsemblPlants" id="cds.evm.model.09.1600"/>
    </source>
</evidence>
<dbReference type="EnsemblPlants" id="evm.model.09.1600">
    <property type="protein sequence ID" value="cds.evm.model.09.1600"/>
    <property type="gene ID" value="evm.TU.09.1600"/>
</dbReference>
<organism evidence="1 2">
    <name type="scientific">Cannabis sativa</name>
    <name type="common">Hemp</name>
    <name type="synonym">Marijuana</name>
    <dbReference type="NCBI Taxonomy" id="3483"/>
    <lineage>
        <taxon>Eukaryota</taxon>
        <taxon>Viridiplantae</taxon>
        <taxon>Streptophyta</taxon>
        <taxon>Embryophyta</taxon>
        <taxon>Tracheophyta</taxon>
        <taxon>Spermatophyta</taxon>
        <taxon>Magnoliopsida</taxon>
        <taxon>eudicotyledons</taxon>
        <taxon>Gunneridae</taxon>
        <taxon>Pentapetalae</taxon>
        <taxon>rosids</taxon>
        <taxon>fabids</taxon>
        <taxon>Rosales</taxon>
        <taxon>Cannabaceae</taxon>
        <taxon>Cannabis</taxon>
    </lineage>
</organism>